<evidence type="ECO:0000313" key="4">
    <source>
        <dbReference type="Proteomes" id="UP000006671"/>
    </source>
</evidence>
<dbReference type="AlphaFoldDB" id="D2VGF4"/>
<evidence type="ECO:0000256" key="1">
    <source>
        <dbReference type="SAM" id="Coils"/>
    </source>
</evidence>
<sequence length="959" mass="111194">MSMNFSEFDSTDSERSMDESLDKEQLKKALQSGEERLQQTNLLLERAKETIKSLQNGVGTSPIRSARRGLEASSLTSSFADSSVSGDSSMSAIQNQLNFITSQMQNLPPKQNTQFIKLKERNTLIEKQLSELQEEFQIKNQDYERLELEYRQLKTMMGTTDSENQILKDNIRRLQDQVAGYQKTVNDLSNENNSLSERIDELEEKERSELSSKLGQVNQLKKEIDKLNVLKLDLENKLTSQQSDFELKFNTAKKSFDIEKVELKSDYDKRLSNIKVENSNVIKMLQDEIDGLQEEKKQMIQSFNSEKMELSQKFNEEKKQLLEKQNEERKQLFEKSSVDKHSVNSETLQDSDEKIVQFLQNVFVPSDKHEDMIESLKKKHTQMKKILQMEYWTNVRKLRLKPNSSVSKVPKAKKAFSNAIDRMDVHFMSQVSTLTMSEDTRDFNVKDLEKMYEGEVSRARSFVSTITSDSNDRLLTQQEFAIESTKEYVQEQERQLSSLSDAVRRIDLQSDKQNEKNLLKQCLLQIESLYKEDKNTIRSKMFKAINESNNSSGDVSKLAELVFMREEQLSKFLDIQSSLLSTSLSNLMNSREEKILEKLQARLKDFCKVVGQSDEIPKSENDLMKKLKELVDTTESRIKSLEGELKSKKIHASRQVNDQLPMSIQRWMNGDDDSESDGDLTPRKRGSRGVDVASPIKPSKNSDDNWTPHPLRHKTVGFDDPNFYFVSNNDERISLDIDDKEERFISSPLAKKLETRYKAILTALRDDILRVKSISDVIPKVRSILEHNAQMYSFIFSLINVTNYSGDKKFGYFLLDGEKVIDLDGLYLDIIWYRRLYEKLKKELVTAEETEQSPLYFKMKAAIVELKKQTKVFGNNHEANEEREVISKLKRTLNVQFTHQIVEECETIVSQLEKYVRIFPKFQSLINELCIGLNVKRIEDVIPSVKRLVKMSKNVNLLL</sequence>
<evidence type="ECO:0000256" key="2">
    <source>
        <dbReference type="SAM" id="MobiDB-lite"/>
    </source>
</evidence>
<protein>
    <submittedName>
        <fullName evidence="3">Predicted protein</fullName>
    </submittedName>
</protein>
<proteinExistence type="predicted"/>
<dbReference type="KEGG" id="ngr:NAEGRDRAFT_67957"/>
<reference evidence="3 4" key="1">
    <citation type="journal article" date="2010" name="Cell">
        <title>The genome of Naegleria gruberi illuminates early eukaryotic versatility.</title>
        <authorList>
            <person name="Fritz-Laylin L.K."/>
            <person name="Prochnik S.E."/>
            <person name="Ginger M.L."/>
            <person name="Dacks J.B."/>
            <person name="Carpenter M.L."/>
            <person name="Field M.C."/>
            <person name="Kuo A."/>
            <person name="Paredez A."/>
            <person name="Chapman J."/>
            <person name="Pham J."/>
            <person name="Shu S."/>
            <person name="Neupane R."/>
            <person name="Cipriano M."/>
            <person name="Mancuso J."/>
            <person name="Tu H."/>
            <person name="Salamov A."/>
            <person name="Lindquist E."/>
            <person name="Shapiro H."/>
            <person name="Lucas S."/>
            <person name="Grigoriev I.V."/>
            <person name="Cande W.Z."/>
            <person name="Fulton C."/>
            <person name="Rokhsar D.S."/>
            <person name="Dawson S.C."/>
        </authorList>
    </citation>
    <scope>NUCLEOTIDE SEQUENCE [LARGE SCALE GENOMIC DNA]</scope>
    <source>
        <strain evidence="3 4">NEG-M</strain>
    </source>
</reference>
<feature type="compositionally biased region" description="Basic and acidic residues" evidence="2">
    <location>
        <begin position="12"/>
        <end position="32"/>
    </location>
</feature>
<keyword evidence="4" id="KW-1185">Reference proteome</keyword>
<dbReference type="VEuPathDB" id="AmoebaDB:NAEGRDRAFT_67957"/>
<organism evidence="4">
    <name type="scientific">Naegleria gruberi</name>
    <name type="common">Amoeba</name>
    <dbReference type="NCBI Taxonomy" id="5762"/>
    <lineage>
        <taxon>Eukaryota</taxon>
        <taxon>Discoba</taxon>
        <taxon>Heterolobosea</taxon>
        <taxon>Tetramitia</taxon>
        <taxon>Eutetramitia</taxon>
        <taxon>Vahlkampfiidae</taxon>
        <taxon>Naegleria</taxon>
    </lineage>
</organism>
<keyword evidence="1" id="KW-0175">Coiled coil</keyword>
<feature type="region of interest" description="Disordered" evidence="2">
    <location>
        <begin position="666"/>
        <end position="712"/>
    </location>
</feature>
<accession>D2VGF4</accession>
<feature type="coiled-coil region" evidence="1">
    <location>
        <begin position="275"/>
        <end position="335"/>
    </location>
</feature>
<dbReference type="RefSeq" id="XP_002676797.1">
    <property type="nucleotide sequence ID" value="XM_002676751.1"/>
</dbReference>
<dbReference type="GeneID" id="8847898"/>
<dbReference type="OrthoDB" id="2020926at2759"/>
<dbReference type="Proteomes" id="UP000006671">
    <property type="component" value="Unassembled WGS sequence"/>
</dbReference>
<feature type="coiled-coil region" evidence="1">
    <location>
        <begin position="482"/>
        <end position="509"/>
    </location>
</feature>
<name>D2VGF4_NAEGR</name>
<gene>
    <name evidence="3" type="ORF">NAEGRDRAFT_67957</name>
</gene>
<feature type="coiled-coil region" evidence="1">
    <location>
        <begin position="115"/>
        <end position="237"/>
    </location>
</feature>
<dbReference type="InParanoid" id="D2VGF4"/>
<evidence type="ECO:0000313" key="3">
    <source>
        <dbReference type="EMBL" id="EFC44053.1"/>
    </source>
</evidence>
<dbReference type="EMBL" id="GG738870">
    <property type="protein sequence ID" value="EFC44053.1"/>
    <property type="molecule type" value="Genomic_DNA"/>
</dbReference>
<feature type="region of interest" description="Disordered" evidence="2">
    <location>
        <begin position="1"/>
        <end position="32"/>
    </location>
</feature>